<keyword evidence="7" id="KW-0723">Serine/threonine-protein kinase</keyword>
<keyword evidence="7" id="KW-0418">Kinase</keyword>
<dbReference type="AlphaFoldDB" id="A0AAV3PGE7"/>
<dbReference type="InterPro" id="IPR013212">
    <property type="entry name" value="Mad3/Bub1_I"/>
</dbReference>
<dbReference type="Gene3D" id="1.10.510.10">
    <property type="entry name" value="Transferase(Phosphotransferase) domain 1"/>
    <property type="match status" value="1"/>
</dbReference>
<dbReference type="GO" id="GO:0051754">
    <property type="term" value="P:meiotic sister chromatid cohesion, centromeric"/>
    <property type="evidence" value="ECO:0007669"/>
    <property type="project" value="TreeGrafter"/>
</dbReference>
<dbReference type="Pfam" id="PF08311">
    <property type="entry name" value="Mad3_BUB1_I"/>
    <property type="match status" value="1"/>
</dbReference>
<reference evidence="7 8" key="1">
    <citation type="submission" date="2024-01" db="EMBL/GenBank/DDBJ databases">
        <title>The complete chloroplast genome sequence of Lithospermum erythrorhizon: insights into the phylogenetic relationship among Boraginaceae species and the maternal lineages of purple gromwells.</title>
        <authorList>
            <person name="Okada T."/>
            <person name="Watanabe K."/>
        </authorList>
    </citation>
    <scope>NUCLEOTIDE SEQUENCE [LARGE SCALE GENOMIC DNA]</scope>
</reference>
<dbReference type="PROSITE" id="PS50011">
    <property type="entry name" value="PROTEIN_KINASE_DOM"/>
    <property type="match status" value="1"/>
</dbReference>
<keyword evidence="7" id="KW-0808">Transferase</keyword>
<comment type="subcellular location">
    <subcellularLocation>
        <location evidence="1">Chromosome</location>
        <location evidence="1">Centromere</location>
        <location evidence="1">Kinetochore</location>
    </subcellularLocation>
</comment>
<organism evidence="7 8">
    <name type="scientific">Lithospermum erythrorhizon</name>
    <name type="common">Purple gromwell</name>
    <name type="synonym">Lithospermum officinale var. erythrorhizon</name>
    <dbReference type="NCBI Taxonomy" id="34254"/>
    <lineage>
        <taxon>Eukaryota</taxon>
        <taxon>Viridiplantae</taxon>
        <taxon>Streptophyta</taxon>
        <taxon>Embryophyta</taxon>
        <taxon>Tracheophyta</taxon>
        <taxon>Spermatophyta</taxon>
        <taxon>Magnoliopsida</taxon>
        <taxon>eudicotyledons</taxon>
        <taxon>Gunneridae</taxon>
        <taxon>Pentapetalae</taxon>
        <taxon>asterids</taxon>
        <taxon>lamiids</taxon>
        <taxon>Boraginales</taxon>
        <taxon>Boraginaceae</taxon>
        <taxon>Boraginoideae</taxon>
        <taxon>Lithospermeae</taxon>
        <taxon>Lithospermum</taxon>
    </lineage>
</organism>
<dbReference type="PROSITE" id="PS00108">
    <property type="entry name" value="PROTEIN_KINASE_ST"/>
    <property type="match status" value="1"/>
</dbReference>
<dbReference type="Gene3D" id="1.25.40.430">
    <property type="match status" value="1"/>
</dbReference>
<dbReference type="PANTHER" id="PTHR14030:SF4">
    <property type="entry name" value="BUB1 KINASE, ISOFORM A-RELATED"/>
    <property type="match status" value="1"/>
</dbReference>
<accession>A0AAV3PGE7</accession>
<dbReference type="GO" id="GO:0005524">
    <property type="term" value="F:ATP binding"/>
    <property type="evidence" value="ECO:0007669"/>
    <property type="project" value="InterPro"/>
</dbReference>
<protein>
    <submittedName>
        <fullName evidence="7">Non-receptor serine/threonine protein kinase</fullName>
    </submittedName>
</protein>
<dbReference type="InterPro" id="IPR011009">
    <property type="entry name" value="Kinase-like_dom_sf"/>
</dbReference>
<dbReference type="InterPro" id="IPR015661">
    <property type="entry name" value="Bub1/Mad3"/>
</dbReference>
<dbReference type="GO" id="GO:0032991">
    <property type="term" value="C:protein-containing complex"/>
    <property type="evidence" value="ECO:0007669"/>
    <property type="project" value="UniProtKB-ARBA"/>
</dbReference>
<dbReference type="Proteomes" id="UP001454036">
    <property type="component" value="Unassembled WGS sequence"/>
</dbReference>
<name>A0AAV3PGE7_LITER</name>
<dbReference type="PROSITE" id="PS51489">
    <property type="entry name" value="BUB1_N"/>
    <property type="match status" value="1"/>
</dbReference>
<evidence type="ECO:0000256" key="3">
    <source>
        <dbReference type="ARBA" id="ARBA00022838"/>
    </source>
</evidence>
<dbReference type="InterPro" id="IPR000719">
    <property type="entry name" value="Prot_kinase_dom"/>
</dbReference>
<dbReference type="GO" id="GO:0004674">
    <property type="term" value="F:protein serine/threonine kinase activity"/>
    <property type="evidence" value="ECO:0007669"/>
    <property type="project" value="UniProtKB-KW"/>
</dbReference>
<dbReference type="SMART" id="SM00220">
    <property type="entry name" value="S_TKc"/>
    <property type="match status" value="1"/>
</dbReference>
<dbReference type="Pfam" id="PF00069">
    <property type="entry name" value="Pkinase"/>
    <property type="match status" value="1"/>
</dbReference>
<dbReference type="EMBL" id="BAABME010017620">
    <property type="protein sequence ID" value="GAA0150749.1"/>
    <property type="molecule type" value="Genomic_DNA"/>
</dbReference>
<feature type="domain" description="BUB1 N-terminal" evidence="6">
    <location>
        <begin position="1"/>
        <end position="149"/>
    </location>
</feature>
<dbReference type="SUPFAM" id="SSF56112">
    <property type="entry name" value="Protein kinase-like (PK-like)"/>
    <property type="match status" value="1"/>
</dbReference>
<keyword evidence="3" id="KW-0995">Kinetochore</keyword>
<comment type="caution">
    <text evidence="7">The sequence shown here is derived from an EMBL/GenBank/DDBJ whole genome shotgun (WGS) entry which is preliminary data.</text>
</comment>
<evidence type="ECO:0000256" key="2">
    <source>
        <dbReference type="ARBA" id="ARBA00022454"/>
    </source>
</evidence>
<dbReference type="GO" id="GO:0000776">
    <property type="term" value="C:kinetochore"/>
    <property type="evidence" value="ECO:0007669"/>
    <property type="project" value="UniProtKB-KW"/>
</dbReference>
<dbReference type="SMART" id="SM00777">
    <property type="entry name" value="Mad3_BUB1_I"/>
    <property type="match status" value="1"/>
</dbReference>
<evidence type="ECO:0000313" key="7">
    <source>
        <dbReference type="EMBL" id="GAA0150749.1"/>
    </source>
</evidence>
<gene>
    <name evidence="7" type="ORF">LIER_37174</name>
</gene>
<keyword evidence="8" id="KW-1185">Reference proteome</keyword>
<feature type="domain" description="Protein kinase" evidence="5">
    <location>
        <begin position="210"/>
        <end position="492"/>
    </location>
</feature>
<sequence length="517" mass="59729">MVAEFPLTNQDPLLPFLHSIAKAISDGSDVSQVALNCIHKFKGDTRYRNDARFLKVWFLYMDSCSDYQAVFKEIMRFKICLFNSSLYESYALTLEMKEKLIDAFMVYHLGISRKAQPLARLKKAQVLFLERCSDRLTSASVKKMEPKENNEFVNPWLVSTTKSLLEKMNADIIKYDGYFQINKPYPGKVILSSLHKSGRNKEIEIGRNKYQIKGCAGQGGFAQVLKAHSTSNPEDGVVALKIQKPPFPWEFYMYRQLDCRIPQAERMSFGFAHEMHLFADYSIIISEYFGDGTLQDAINLYLCKNTFMDEVLCMYYTIELLHMLEILHDADIIHGDLKPDNLLLRNSRDDLTVGGDAFLDRTGSWNAQGLCLIDWGRGIDLSLFPPETKFIGDSRTSGFRCIEMQEKKAWTFEVDAYGLCAIAHTMLHGKYMEIDHRISPNDFYEYQPKLAFKRYWKGELWKELFSKLLNMKPSEDYKKTLQTLRKKFQDYLCTDPTLVGKLKQLLLNQKASIICST</sequence>
<evidence type="ECO:0000259" key="5">
    <source>
        <dbReference type="PROSITE" id="PS50011"/>
    </source>
</evidence>
<keyword evidence="4" id="KW-0137">Centromere</keyword>
<dbReference type="InterPro" id="IPR008271">
    <property type="entry name" value="Ser/Thr_kinase_AS"/>
</dbReference>
<evidence type="ECO:0000259" key="6">
    <source>
        <dbReference type="PROSITE" id="PS51489"/>
    </source>
</evidence>
<dbReference type="PANTHER" id="PTHR14030">
    <property type="entry name" value="MITOTIC CHECKPOINT SERINE/THREONINE-PROTEIN KINASE BUB1"/>
    <property type="match status" value="1"/>
</dbReference>
<proteinExistence type="predicted"/>
<evidence type="ECO:0000256" key="1">
    <source>
        <dbReference type="ARBA" id="ARBA00004629"/>
    </source>
</evidence>
<keyword evidence="2" id="KW-0158">Chromosome</keyword>
<dbReference type="GO" id="GO:0007094">
    <property type="term" value="P:mitotic spindle assembly checkpoint signaling"/>
    <property type="evidence" value="ECO:0007669"/>
    <property type="project" value="InterPro"/>
</dbReference>
<evidence type="ECO:0000313" key="8">
    <source>
        <dbReference type="Proteomes" id="UP001454036"/>
    </source>
</evidence>
<evidence type="ECO:0000256" key="4">
    <source>
        <dbReference type="ARBA" id="ARBA00023328"/>
    </source>
</evidence>